<dbReference type="STRING" id="349521.HCH_02425"/>
<dbReference type="EMBL" id="CP000155">
    <property type="protein sequence ID" value="ABC29233.1"/>
    <property type="molecule type" value="Genomic_DNA"/>
</dbReference>
<evidence type="ECO:0000256" key="4">
    <source>
        <dbReference type="ARBA" id="ARBA00023315"/>
    </source>
</evidence>
<dbReference type="InterPro" id="IPR010963">
    <property type="entry name" value="PHA_synth_I"/>
</dbReference>
<evidence type="ECO:0000259" key="5">
    <source>
        <dbReference type="Pfam" id="PF07167"/>
    </source>
</evidence>
<dbReference type="GO" id="GO:0016746">
    <property type="term" value="F:acyltransferase activity"/>
    <property type="evidence" value="ECO:0007669"/>
    <property type="project" value="UniProtKB-KW"/>
</dbReference>
<evidence type="ECO:0000256" key="1">
    <source>
        <dbReference type="ARBA" id="ARBA00004496"/>
    </source>
</evidence>
<dbReference type="GO" id="GO:0005737">
    <property type="term" value="C:cytoplasm"/>
    <property type="evidence" value="ECO:0007669"/>
    <property type="project" value="UniProtKB-SubCell"/>
</dbReference>
<comment type="subcellular location">
    <subcellularLocation>
        <location evidence="1">Cytoplasm</location>
    </subcellularLocation>
</comment>
<dbReference type="RefSeq" id="WP_011396302.1">
    <property type="nucleotide sequence ID" value="NC_007645.1"/>
</dbReference>
<dbReference type="AlphaFoldDB" id="Q2SJE1"/>
<dbReference type="PANTHER" id="PTHR36837">
    <property type="entry name" value="POLY(3-HYDROXYALKANOATE) POLYMERASE SUBUNIT PHAC"/>
    <property type="match status" value="1"/>
</dbReference>
<dbReference type="NCBIfam" id="TIGR01838">
    <property type="entry name" value="PHA_synth_I"/>
    <property type="match status" value="1"/>
</dbReference>
<keyword evidence="2" id="KW-0963">Cytoplasm</keyword>
<keyword evidence="3" id="KW-0808">Transferase</keyword>
<accession>Q2SJE1</accession>
<dbReference type="Proteomes" id="UP000000238">
    <property type="component" value="Chromosome"/>
</dbReference>
<evidence type="ECO:0000256" key="3">
    <source>
        <dbReference type="ARBA" id="ARBA00022679"/>
    </source>
</evidence>
<keyword evidence="7" id="KW-1185">Reference proteome</keyword>
<name>Q2SJE1_HAHCH</name>
<proteinExistence type="predicted"/>
<dbReference type="InterPro" id="IPR029058">
    <property type="entry name" value="AB_hydrolase_fold"/>
</dbReference>
<dbReference type="InterPro" id="IPR051321">
    <property type="entry name" value="PHA/PHB_synthase"/>
</dbReference>
<dbReference type="HOGENOM" id="CLU_017387_1_0_6"/>
<evidence type="ECO:0000256" key="2">
    <source>
        <dbReference type="ARBA" id="ARBA00022490"/>
    </source>
</evidence>
<dbReference type="InterPro" id="IPR010941">
    <property type="entry name" value="PhaC_N"/>
</dbReference>
<dbReference type="KEGG" id="hch:HCH_02425"/>
<dbReference type="ESTHER" id="hahch-q2sje1">
    <property type="family name" value="PHA_synth_I"/>
</dbReference>
<organism evidence="6 7">
    <name type="scientific">Hahella chejuensis (strain KCTC 2396)</name>
    <dbReference type="NCBI Taxonomy" id="349521"/>
    <lineage>
        <taxon>Bacteria</taxon>
        <taxon>Pseudomonadati</taxon>
        <taxon>Pseudomonadota</taxon>
        <taxon>Gammaproteobacteria</taxon>
        <taxon>Oceanospirillales</taxon>
        <taxon>Hahellaceae</taxon>
        <taxon>Hahella</taxon>
    </lineage>
</organism>
<dbReference type="Gene3D" id="3.40.50.1820">
    <property type="entry name" value="alpha/beta hydrolase"/>
    <property type="match status" value="1"/>
</dbReference>
<feature type="domain" description="Poly-beta-hydroxybutyrate polymerase N-terminal" evidence="5">
    <location>
        <begin position="107"/>
        <end position="278"/>
    </location>
</feature>
<evidence type="ECO:0000313" key="7">
    <source>
        <dbReference type="Proteomes" id="UP000000238"/>
    </source>
</evidence>
<evidence type="ECO:0000313" key="6">
    <source>
        <dbReference type="EMBL" id="ABC29233.1"/>
    </source>
</evidence>
<keyword evidence="4" id="KW-0012">Acyltransferase</keyword>
<dbReference type="PANTHER" id="PTHR36837:SF5">
    <property type="entry name" value="POLY-3-HYDROXYBUTYRATE SYNTHASE"/>
    <property type="match status" value="1"/>
</dbReference>
<gene>
    <name evidence="6" type="ordered locus">HCH_02425</name>
</gene>
<dbReference type="Pfam" id="PF07167">
    <property type="entry name" value="PhaC_N"/>
    <property type="match status" value="1"/>
</dbReference>
<dbReference type="OrthoDB" id="7208816at2"/>
<dbReference type="GO" id="GO:0042619">
    <property type="term" value="P:poly-hydroxybutyrate biosynthetic process"/>
    <property type="evidence" value="ECO:0007669"/>
    <property type="project" value="InterPro"/>
</dbReference>
<sequence length="603" mass="67732">MSDDKGSVAGRALRRVFHAVNTSSENYRNSLQDFLNKNWDVNDAQVSALMDMLGSYRDIAEQLALHPVRLAGKEFELAKGHVSLLGGSLKRLLGKKTDPVAIPEDGDRRFTDPEWNDNVLFDYLKQAYLLNSKAVLDLVDTLEDSGNHTHDQFMFYTRQLVNAMAPTNFFLTNPEVLRKTLSSGGGNLLEGMKNFWEDYKKNPNLLNISMTDFSAFEVGRNVATTPGKVVYQNDLMQLIQYTPTTEQVYKTPLLIIPPWINKYYILDLKEKNSLIKWIVDQGHTVFVVSWVNPGPALRDKTFESYMVEGALAAMDAVEKATGEKEMNAIGYCVGGTLLGCTLAYLAAKKQARRIKSATYLTTLLDFTDPGGIGVFINKHAISGIEKQLDKAGYYDGRAMAFSFNMLRENDLFWSFFVNNYLKGEKPAAFDLLYWNSDSTNLPAAMHSYYLRNMYLENKLMEPGGISLMNTPIDLRKIKTPAFFLSTIQDHIAKWKSTYGGARVHSGPTQFVLSGSGHIAGVVNPPSAEKYGFWTSNQLPDDPDDWFAMAEKHKGSWWPHWNEWIAPFAGEMVAARNPGDRELAVIEDAPGTYVKQRIADVIGH</sequence>
<protein>
    <submittedName>
        <fullName evidence="6">Poly(3-hydroxyalkanoate) synthetase</fullName>
    </submittedName>
</protein>
<reference evidence="6 7" key="1">
    <citation type="journal article" date="2005" name="Nucleic Acids Res.">
        <title>Genomic blueprint of Hahella chejuensis, a marine microbe producing an algicidal agent.</title>
        <authorList>
            <person name="Jeong H."/>
            <person name="Yim J.H."/>
            <person name="Lee C."/>
            <person name="Choi S.-H."/>
            <person name="Park Y.K."/>
            <person name="Yoon S.H."/>
            <person name="Hur C.-G."/>
            <person name="Kang H.-Y."/>
            <person name="Kim D."/>
            <person name="Lee H.H."/>
            <person name="Park K.H."/>
            <person name="Park S.-H."/>
            <person name="Park H.-S."/>
            <person name="Lee H.K."/>
            <person name="Oh T.K."/>
            <person name="Kim J.F."/>
        </authorList>
    </citation>
    <scope>NUCLEOTIDE SEQUENCE [LARGE SCALE GENOMIC DNA]</scope>
    <source>
        <strain evidence="6 7">KCTC 2396</strain>
    </source>
</reference>
<dbReference type="eggNOG" id="COG3243">
    <property type="taxonomic scope" value="Bacteria"/>
</dbReference>
<dbReference type="SUPFAM" id="SSF53474">
    <property type="entry name" value="alpha/beta-Hydrolases"/>
    <property type="match status" value="1"/>
</dbReference>